<evidence type="ECO:0000256" key="10">
    <source>
        <dbReference type="SAM" id="Phobius"/>
    </source>
</evidence>
<feature type="region of interest" description="Disordered" evidence="9">
    <location>
        <begin position="424"/>
        <end position="470"/>
    </location>
</feature>
<evidence type="ECO:0000256" key="2">
    <source>
        <dbReference type="ARBA" id="ARBA00005887"/>
    </source>
</evidence>
<evidence type="ECO:0000256" key="5">
    <source>
        <dbReference type="ARBA" id="ARBA00022989"/>
    </source>
</evidence>
<evidence type="ECO:0000256" key="8">
    <source>
        <dbReference type="ARBA" id="ARBA00045370"/>
    </source>
</evidence>
<protein>
    <submittedName>
        <fullName evidence="12">Ammonium transporter</fullName>
    </submittedName>
</protein>
<evidence type="ECO:0000259" key="11">
    <source>
        <dbReference type="Pfam" id="PF00909"/>
    </source>
</evidence>
<dbReference type="GO" id="GO:0072488">
    <property type="term" value="P:ammonium transmembrane transport"/>
    <property type="evidence" value="ECO:0007669"/>
    <property type="project" value="UniProtKB-KW"/>
</dbReference>
<evidence type="ECO:0000256" key="1">
    <source>
        <dbReference type="ARBA" id="ARBA00004141"/>
    </source>
</evidence>
<keyword evidence="7" id="KW-0924">Ammonia transport</keyword>
<dbReference type="InterPro" id="IPR024041">
    <property type="entry name" value="NH4_transpt_AmtB-like_dom"/>
</dbReference>
<evidence type="ECO:0000256" key="7">
    <source>
        <dbReference type="ARBA" id="ARBA00023177"/>
    </source>
</evidence>
<dbReference type="EMBL" id="JBHUDK010000005">
    <property type="protein sequence ID" value="MFD1598438.1"/>
    <property type="molecule type" value="Genomic_DNA"/>
</dbReference>
<dbReference type="GO" id="GO:0016020">
    <property type="term" value="C:membrane"/>
    <property type="evidence" value="ECO:0007669"/>
    <property type="project" value="UniProtKB-SubCell"/>
</dbReference>
<dbReference type="Gene3D" id="1.10.3430.10">
    <property type="entry name" value="Ammonium transporter AmtB like domains"/>
    <property type="match status" value="1"/>
</dbReference>
<dbReference type="Proteomes" id="UP001597085">
    <property type="component" value="Unassembled WGS sequence"/>
</dbReference>
<feature type="transmembrane region" description="Helical" evidence="10">
    <location>
        <begin position="342"/>
        <end position="366"/>
    </location>
</feature>
<comment type="subcellular location">
    <subcellularLocation>
        <location evidence="1">Membrane</location>
        <topology evidence="1">Multi-pass membrane protein</topology>
    </subcellularLocation>
</comment>
<dbReference type="Pfam" id="PF00909">
    <property type="entry name" value="Ammonium_transp"/>
    <property type="match status" value="1"/>
</dbReference>
<dbReference type="PANTHER" id="PTHR11730">
    <property type="entry name" value="AMMONIUM TRANSPORTER"/>
    <property type="match status" value="1"/>
</dbReference>
<dbReference type="SUPFAM" id="SSF111352">
    <property type="entry name" value="Ammonium transporter"/>
    <property type="match status" value="1"/>
</dbReference>
<dbReference type="RefSeq" id="WP_256419677.1">
    <property type="nucleotide sequence ID" value="NZ_JANHDI010000001.1"/>
</dbReference>
<keyword evidence="5 10" id="KW-1133">Transmembrane helix</keyword>
<feature type="transmembrane region" description="Helical" evidence="10">
    <location>
        <begin position="372"/>
        <end position="394"/>
    </location>
</feature>
<comment type="caution">
    <text evidence="12">The sequence shown here is derived from an EMBL/GenBank/DDBJ whole genome shotgun (WGS) entry which is preliminary data.</text>
</comment>
<gene>
    <name evidence="12" type="ORF">ACFSBX_05660</name>
</gene>
<comment type="function">
    <text evidence="8">Involved in the uptake of ammonium/ammonia (NH(4)(+)/NH(3)). Transport is electrogenic.</text>
</comment>
<feature type="transmembrane region" description="Helical" evidence="10">
    <location>
        <begin position="100"/>
        <end position="121"/>
    </location>
</feature>
<comment type="similarity">
    <text evidence="2">Belongs to the ammonia transporter channel (TC 1.A.11.2) family.</text>
</comment>
<keyword evidence="4 10" id="KW-0812">Transmembrane</keyword>
<dbReference type="AlphaFoldDB" id="A0ABD6CLX3"/>
<evidence type="ECO:0000313" key="12">
    <source>
        <dbReference type="EMBL" id="MFD1598438.1"/>
    </source>
</evidence>
<keyword evidence="13" id="KW-1185">Reference proteome</keyword>
<feature type="transmembrane region" description="Helical" evidence="10">
    <location>
        <begin position="286"/>
        <end position="303"/>
    </location>
</feature>
<feature type="transmembrane region" description="Helical" evidence="10">
    <location>
        <begin position="128"/>
        <end position="151"/>
    </location>
</feature>
<feature type="transmembrane region" description="Helical" evidence="10">
    <location>
        <begin position="213"/>
        <end position="230"/>
    </location>
</feature>
<name>A0ABD6CLX3_9EURY</name>
<accession>A0ABD6CLX3</accession>
<evidence type="ECO:0000256" key="3">
    <source>
        <dbReference type="ARBA" id="ARBA00022448"/>
    </source>
</evidence>
<evidence type="ECO:0000256" key="4">
    <source>
        <dbReference type="ARBA" id="ARBA00022692"/>
    </source>
</evidence>
<dbReference type="PANTHER" id="PTHR11730:SF6">
    <property type="entry name" value="AMMONIUM TRANSPORTER"/>
    <property type="match status" value="1"/>
</dbReference>
<feature type="transmembrane region" description="Helical" evidence="10">
    <location>
        <begin position="59"/>
        <end position="80"/>
    </location>
</feature>
<feature type="transmembrane region" description="Helical" evidence="10">
    <location>
        <begin position="20"/>
        <end position="38"/>
    </location>
</feature>
<feature type="domain" description="Ammonium transporter AmtB-like" evidence="11">
    <location>
        <begin position="19"/>
        <end position="421"/>
    </location>
</feature>
<feature type="transmembrane region" description="Helical" evidence="10">
    <location>
        <begin position="309"/>
        <end position="330"/>
    </location>
</feature>
<organism evidence="12 13">
    <name type="scientific">Halobellus rarus</name>
    <dbReference type="NCBI Taxonomy" id="1126237"/>
    <lineage>
        <taxon>Archaea</taxon>
        <taxon>Methanobacteriati</taxon>
        <taxon>Methanobacteriota</taxon>
        <taxon>Stenosarchaea group</taxon>
        <taxon>Halobacteria</taxon>
        <taxon>Halobacteriales</taxon>
        <taxon>Haloferacaceae</taxon>
        <taxon>Halobellus</taxon>
    </lineage>
</organism>
<evidence type="ECO:0000256" key="9">
    <source>
        <dbReference type="SAM" id="MobiDB-lite"/>
    </source>
</evidence>
<reference evidence="12 13" key="1">
    <citation type="journal article" date="2019" name="Int. J. Syst. Evol. Microbiol.">
        <title>The Global Catalogue of Microorganisms (GCM) 10K type strain sequencing project: providing services to taxonomists for standard genome sequencing and annotation.</title>
        <authorList>
            <consortium name="The Broad Institute Genomics Platform"/>
            <consortium name="The Broad Institute Genome Sequencing Center for Infectious Disease"/>
            <person name="Wu L."/>
            <person name="Ma J."/>
        </authorList>
    </citation>
    <scope>NUCLEOTIDE SEQUENCE [LARGE SCALE GENOMIC DNA]</scope>
    <source>
        <strain evidence="12 13">CGMCC 1.12121</strain>
    </source>
</reference>
<keyword evidence="3" id="KW-0813">Transport</keyword>
<feature type="transmembrane region" description="Helical" evidence="10">
    <location>
        <begin position="171"/>
        <end position="192"/>
    </location>
</feature>
<keyword evidence="6 10" id="KW-0472">Membrane</keyword>
<dbReference type="InterPro" id="IPR029020">
    <property type="entry name" value="Ammonium/urea_transptr"/>
</dbReference>
<evidence type="ECO:0000256" key="6">
    <source>
        <dbReference type="ARBA" id="ARBA00023136"/>
    </source>
</evidence>
<feature type="transmembrane region" description="Helical" evidence="10">
    <location>
        <begin position="250"/>
        <end position="274"/>
    </location>
</feature>
<feature type="compositionally biased region" description="Basic and acidic residues" evidence="9">
    <location>
        <begin position="439"/>
        <end position="452"/>
    </location>
</feature>
<sequence length="470" mass="48169">MVTPLQVDPTAVANGINNVWVLMVTFLIFFMQPGFALLESGQVRAKNVGNVLMKNMSDWFLGTIIYFVVGAGVVGVAGALTSGGGISGAFAHISDPNAWIGWLFGAVFAMTAATIVSGAVAERMNFDAYVLFTIVMTAIIYPVVVGFTWGGGLLSAGGYIGSALGAGYLDFAGATVVHMCGGIAGLVAAKLVGARKGRYDANGNSQPIPGHSMLLAVLGTFILAFGWYGFNVGTQATILAVGDDGSLTFMGAALGRVALVTTLGMSAGGAMAMLTSARYQGKPDPLWTANGLLAGLVAVTGAVPHVTWWGGALLGGLGGFLVLPAFRFTVDTLKVDDVCGVFAVHGVAGAVGTALIPIFAVGGFAINQFALQVVGVVVIALWTVVASAIVLYVLDAAVGLRVTEEEETEGLDEGEHGVSVYPEFVPNERRESTVATDGGELRTDGGELRTDDGAALDDLADGGTEVSSDE</sequence>
<proteinExistence type="inferred from homology"/>
<evidence type="ECO:0000313" key="13">
    <source>
        <dbReference type="Proteomes" id="UP001597085"/>
    </source>
</evidence>